<dbReference type="RefSeq" id="WP_076159782.1">
    <property type="nucleotide sequence ID" value="NZ_JBEZVB010000129.1"/>
</dbReference>
<dbReference type="Gene3D" id="2.50.20.20">
    <property type="match status" value="1"/>
</dbReference>
<evidence type="ECO:0000313" key="2">
    <source>
        <dbReference type="EMBL" id="OLZ53649.1"/>
    </source>
</evidence>
<dbReference type="Proteomes" id="UP000187486">
    <property type="component" value="Unassembled WGS sequence"/>
</dbReference>
<keyword evidence="3" id="KW-1185">Reference proteome</keyword>
<proteinExistence type="predicted"/>
<protein>
    <recommendedName>
        <fullName evidence="4">LppX_LprAFG lipoprotein</fullName>
    </recommendedName>
</protein>
<dbReference type="EMBL" id="MQUQ01000005">
    <property type="protein sequence ID" value="OLZ53649.1"/>
    <property type="molecule type" value="Genomic_DNA"/>
</dbReference>
<feature type="signal peptide" evidence="1">
    <location>
        <begin position="1"/>
        <end position="21"/>
    </location>
</feature>
<dbReference type="STRING" id="76021.BS329_12880"/>
<dbReference type="PROSITE" id="PS51257">
    <property type="entry name" value="PROKAR_LIPOPROTEIN"/>
    <property type="match status" value="1"/>
</dbReference>
<keyword evidence="1" id="KW-0732">Signal</keyword>
<dbReference type="AlphaFoldDB" id="A0A1R0KX68"/>
<organism evidence="2 3">
    <name type="scientific">Amycolatopsis coloradensis</name>
    <dbReference type="NCBI Taxonomy" id="76021"/>
    <lineage>
        <taxon>Bacteria</taxon>
        <taxon>Bacillati</taxon>
        <taxon>Actinomycetota</taxon>
        <taxon>Actinomycetes</taxon>
        <taxon>Pseudonocardiales</taxon>
        <taxon>Pseudonocardiaceae</taxon>
        <taxon>Amycolatopsis</taxon>
    </lineage>
</organism>
<evidence type="ECO:0000256" key="1">
    <source>
        <dbReference type="SAM" id="SignalP"/>
    </source>
</evidence>
<comment type="caution">
    <text evidence="2">The sequence shown here is derived from an EMBL/GenBank/DDBJ whole genome shotgun (WGS) entry which is preliminary data.</text>
</comment>
<gene>
    <name evidence="2" type="ORF">BS329_12880</name>
</gene>
<sequence length="267" mass="27798">MRRTALPAVVLVLGALLGACDGETVSFADARALADGVTSAIDGKAAKFATDVTAGAMRSKSQGQARVARAGTALAMTTDFLGEPLELRLVDKVVFAKVPESAREDVPSGKPWVKVSKNGTVGADPFSQVLGGSIDQLAKQNDPGRALDQVRRAGTLTESGHAELDGGSTEHYRLDVDMAALGGDLPAGLSAEALGELNGKLGKIPMEIWLDEAHRPVRITLDLAPVLAASGVPDAAMARIVTRYTEWDTRADIQAPPPEEIGEIPAG</sequence>
<dbReference type="SUPFAM" id="SSF89392">
    <property type="entry name" value="Prokaryotic lipoproteins and lipoprotein localization factors"/>
    <property type="match status" value="1"/>
</dbReference>
<evidence type="ECO:0008006" key="4">
    <source>
        <dbReference type="Google" id="ProtNLM"/>
    </source>
</evidence>
<dbReference type="InterPro" id="IPR029046">
    <property type="entry name" value="LolA/LolB/LppX"/>
</dbReference>
<name>A0A1R0KX68_9PSEU</name>
<reference evidence="2 3" key="1">
    <citation type="submission" date="2016-01" db="EMBL/GenBank/DDBJ databases">
        <title>Amycolatopsis coloradensis genome sequencing and assembly.</title>
        <authorList>
            <person name="Mayilraj S."/>
        </authorList>
    </citation>
    <scope>NUCLEOTIDE SEQUENCE [LARGE SCALE GENOMIC DNA]</scope>
    <source>
        <strain evidence="2 3">DSM 44225</strain>
    </source>
</reference>
<feature type="chain" id="PRO_5038925067" description="LppX_LprAFG lipoprotein" evidence="1">
    <location>
        <begin position="22"/>
        <end position="267"/>
    </location>
</feature>
<accession>A0A1R0KX68</accession>
<evidence type="ECO:0000313" key="3">
    <source>
        <dbReference type="Proteomes" id="UP000187486"/>
    </source>
</evidence>
<dbReference type="OrthoDB" id="3427828at2"/>